<name>A0ACC1QWV7_9HYPO</name>
<dbReference type="Proteomes" id="UP001148737">
    <property type="component" value="Unassembled WGS sequence"/>
</dbReference>
<accession>A0ACC1QWV7</accession>
<proteinExistence type="predicted"/>
<dbReference type="EMBL" id="JANAKD010000359">
    <property type="protein sequence ID" value="KAJ3494633.1"/>
    <property type="molecule type" value="Genomic_DNA"/>
</dbReference>
<organism evidence="1 2">
    <name type="scientific">Lecanicillium saksenae</name>
    <dbReference type="NCBI Taxonomy" id="468837"/>
    <lineage>
        <taxon>Eukaryota</taxon>
        <taxon>Fungi</taxon>
        <taxon>Dikarya</taxon>
        <taxon>Ascomycota</taxon>
        <taxon>Pezizomycotina</taxon>
        <taxon>Sordariomycetes</taxon>
        <taxon>Hypocreomycetidae</taxon>
        <taxon>Hypocreales</taxon>
        <taxon>Cordycipitaceae</taxon>
        <taxon>Lecanicillium</taxon>
    </lineage>
</organism>
<evidence type="ECO:0000313" key="2">
    <source>
        <dbReference type="Proteomes" id="UP001148737"/>
    </source>
</evidence>
<comment type="caution">
    <text evidence="1">The sequence shown here is derived from an EMBL/GenBank/DDBJ whole genome shotgun (WGS) entry which is preliminary data.</text>
</comment>
<protein>
    <submittedName>
        <fullName evidence="1">Uncharacterized protein</fullName>
    </submittedName>
</protein>
<reference evidence="1" key="1">
    <citation type="submission" date="2022-07" db="EMBL/GenBank/DDBJ databases">
        <title>Genome Sequence of Lecanicillium saksenae.</title>
        <authorList>
            <person name="Buettner E."/>
        </authorList>
    </citation>
    <scope>NUCLEOTIDE SEQUENCE</scope>
    <source>
        <strain evidence="1">VT-O1</strain>
    </source>
</reference>
<gene>
    <name evidence="1" type="ORF">NLG97_g3954</name>
</gene>
<evidence type="ECO:0000313" key="1">
    <source>
        <dbReference type="EMBL" id="KAJ3494633.1"/>
    </source>
</evidence>
<keyword evidence="2" id="KW-1185">Reference proteome</keyword>
<sequence length="303" mass="34500">MSGDDIYYKGDDEYWKAYREGRPSVPDSYFQRIIDYHKENGGQFNVWHDMGAGSAVHTRRLSPNFKKTIVSDSGASNVEAAKSYLGDNSEAYVFRVAKGEEASDLEPSSVDLVFGCNMMHYTDVDETLRAVLHQLKPGGTLALGGFGLPIVLDEELQSLWSQMTHRRLRVTFEANRAASKLFIVASGPHDAIPFDTEHFRPGALRLKFNERDGWSWRRCMIPASLDEDIPYVTRFGEDDVVVHENNEDWNFEADVTVMRKILETFPMSPDPVREELWRQFQAKIGDRKVPATWPSSLTLVTKK</sequence>